<sequence>MIRALAILLALAGAPALRADPVPALFDVTGVAANDVLNLRAEPSASSEKLGELVANATGVEVVDLTFDGKWGRVNAGEIAGWVAMRYLARRPDHPDLWLTPRLVCSGTEPFWSLTIDQGVSARFDPMADQAQSMPAGTLKPGVAVVNRFMIALGDNLAIIRQEQCHDGMSDRAYGLEISLVLGDSLYSGCCSLVAD</sequence>
<feature type="signal peptide" evidence="1">
    <location>
        <begin position="1"/>
        <end position="19"/>
    </location>
</feature>
<comment type="caution">
    <text evidence="3">The sequence shown here is derived from an EMBL/GenBank/DDBJ whole genome shotgun (WGS) entry which is preliminary data.</text>
</comment>
<dbReference type="Pfam" id="PF08239">
    <property type="entry name" value="SH3_3"/>
    <property type="match status" value="1"/>
</dbReference>
<reference evidence="3" key="1">
    <citation type="submission" date="2020-02" db="EMBL/GenBank/DDBJ databases">
        <title>Delineation of the pyrene-degrading pathway in Roseobacter clade bacteria by genomic analysis.</title>
        <authorList>
            <person name="Zhou H."/>
            <person name="Wang H."/>
        </authorList>
    </citation>
    <scope>NUCLEOTIDE SEQUENCE</scope>
    <source>
        <strain evidence="3">PrR005</strain>
    </source>
</reference>
<dbReference type="InterPro" id="IPR003646">
    <property type="entry name" value="SH3-like_bac-type"/>
</dbReference>
<dbReference type="EMBL" id="JAAGOX010000032">
    <property type="protein sequence ID" value="NDW46455.1"/>
    <property type="molecule type" value="Genomic_DNA"/>
</dbReference>
<dbReference type="Gene3D" id="2.30.30.40">
    <property type="entry name" value="SH3 Domains"/>
    <property type="match status" value="1"/>
</dbReference>
<accession>A0A6B2NX28</accession>
<keyword evidence="1" id="KW-0732">Signal</keyword>
<gene>
    <name evidence="3" type="ORF">G0P99_15990</name>
</gene>
<organism evidence="3">
    <name type="scientific">Ruegeria sp. PrR005</name>
    <dbReference type="NCBI Taxonomy" id="2706882"/>
    <lineage>
        <taxon>Bacteria</taxon>
        <taxon>Pseudomonadati</taxon>
        <taxon>Pseudomonadota</taxon>
        <taxon>Alphaproteobacteria</taxon>
        <taxon>Rhodobacterales</taxon>
        <taxon>Roseobacteraceae</taxon>
        <taxon>Ruegeria</taxon>
    </lineage>
</organism>
<dbReference type="AlphaFoldDB" id="A0A6B2NX28"/>
<evidence type="ECO:0000313" key="3">
    <source>
        <dbReference type="EMBL" id="NDW46455.1"/>
    </source>
</evidence>
<name>A0A6B2NX28_9RHOB</name>
<evidence type="ECO:0000256" key="1">
    <source>
        <dbReference type="SAM" id="SignalP"/>
    </source>
</evidence>
<evidence type="ECO:0000259" key="2">
    <source>
        <dbReference type="Pfam" id="PF08239"/>
    </source>
</evidence>
<proteinExistence type="predicted"/>
<dbReference type="RefSeq" id="WP_164131485.1">
    <property type="nucleotide sequence ID" value="NZ_JAAGOX010000032.1"/>
</dbReference>
<feature type="domain" description="SH3b" evidence="2">
    <location>
        <begin position="35"/>
        <end position="88"/>
    </location>
</feature>
<feature type="chain" id="PRO_5025691713" evidence="1">
    <location>
        <begin position="20"/>
        <end position="196"/>
    </location>
</feature>
<protein>
    <submittedName>
        <fullName evidence="3">SH3 domain-containing protein</fullName>
    </submittedName>
</protein>